<dbReference type="InterPro" id="IPR029044">
    <property type="entry name" value="Nucleotide-diphossugar_trans"/>
</dbReference>
<keyword evidence="2" id="KW-0328">Glycosyltransferase</keyword>
<accession>A0A1I5DV80</accession>
<dbReference type="InterPro" id="IPR050321">
    <property type="entry name" value="Glycosyltr_2/OpgH_subfam"/>
</dbReference>
<keyword evidence="11" id="KW-1185">Reference proteome</keyword>
<dbReference type="PANTHER" id="PTHR43867">
    <property type="entry name" value="CELLULOSE SYNTHASE CATALYTIC SUBUNIT A [UDP-FORMING]"/>
    <property type="match status" value="1"/>
</dbReference>
<dbReference type="SUPFAM" id="SSF53448">
    <property type="entry name" value="Nucleotide-diphospho-sugar transferases"/>
    <property type="match status" value="1"/>
</dbReference>
<evidence type="ECO:0000256" key="6">
    <source>
        <dbReference type="ARBA" id="ARBA00023136"/>
    </source>
</evidence>
<feature type="transmembrane region" description="Helical" evidence="8">
    <location>
        <begin position="43"/>
        <end position="64"/>
    </location>
</feature>
<keyword evidence="4 8" id="KW-0812">Transmembrane</keyword>
<dbReference type="PANTHER" id="PTHR43867:SF2">
    <property type="entry name" value="CELLULOSE SYNTHASE CATALYTIC SUBUNIT A [UDP-FORMING]"/>
    <property type="match status" value="1"/>
</dbReference>
<evidence type="ECO:0000256" key="4">
    <source>
        <dbReference type="ARBA" id="ARBA00022692"/>
    </source>
</evidence>
<feature type="transmembrane region" description="Helical" evidence="8">
    <location>
        <begin position="392"/>
        <end position="412"/>
    </location>
</feature>
<feature type="transmembrane region" description="Helical" evidence="8">
    <location>
        <begin position="462"/>
        <end position="480"/>
    </location>
</feature>
<dbReference type="GO" id="GO:0005886">
    <property type="term" value="C:plasma membrane"/>
    <property type="evidence" value="ECO:0007669"/>
    <property type="project" value="TreeGrafter"/>
</dbReference>
<evidence type="ECO:0000256" key="2">
    <source>
        <dbReference type="ARBA" id="ARBA00022676"/>
    </source>
</evidence>
<organism evidence="10 11">
    <name type="scientific">Geodermatophilus obscurus</name>
    <dbReference type="NCBI Taxonomy" id="1861"/>
    <lineage>
        <taxon>Bacteria</taxon>
        <taxon>Bacillati</taxon>
        <taxon>Actinomycetota</taxon>
        <taxon>Actinomycetes</taxon>
        <taxon>Geodermatophilales</taxon>
        <taxon>Geodermatophilaceae</taxon>
        <taxon>Geodermatophilus</taxon>
    </lineage>
</organism>
<keyword evidence="6 8" id="KW-0472">Membrane</keyword>
<evidence type="ECO:0000256" key="1">
    <source>
        <dbReference type="ARBA" id="ARBA00004141"/>
    </source>
</evidence>
<evidence type="ECO:0000256" key="3">
    <source>
        <dbReference type="ARBA" id="ARBA00022679"/>
    </source>
</evidence>
<dbReference type="Gene3D" id="3.90.550.10">
    <property type="entry name" value="Spore Coat Polysaccharide Biosynthesis Protein SpsA, Chain A"/>
    <property type="match status" value="1"/>
</dbReference>
<feature type="region of interest" description="Disordered" evidence="7">
    <location>
        <begin position="557"/>
        <end position="576"/>
    </location>
</feature>
<protein>
    <submittedName>
        <fullName evidence="10">Glycosyltransferase, catalytic subunit of cellulose synthase and poly-beta-1,6-N-acetylglucosamine synthase</fullName>
    </submittedName>
</protein>
<evidence type="ECO:0000256" key="8">
    <source>
        <dbReference type="SAM" id="Phobius"/>
    </source>
</evidence>
<feature type="transmembrane region" description="Helical" evidence="8">
    <location>
        <begin position="501"/>
        <end position="524"/>
    </location>
</feature>
<dbReference type="CDD" id="cd06421">
    <property type="entry name" value="CESA_CelA_like"/>
    <property type="match status" value="1"/>
</dbReference>
<evidence type="ECO:0000313" key="11">
    <source>
        <dbReference type="Proteomes" id="UP000183642"/>
    </source>
</evidence>
<evidence type="ECO:0000259" key="9">
    <source>
        <dbReference type="Pfam" id="PF13632"/>
    </source>
</evidence>
<dbReference type="RefSeq" id="WP_208976652.1">
    <property type="nucleotide sequence ID" value="NZ_FOWE01000002.1"/>
</dbReference>
<dbReference type="AlphaFoldDB" id="A0A1I5DV80"/>
<evidence type="ECO:0000256" key="5">
    <source>
        <dbReference type="ARBA" id="ARBA00022989"/>
    </source>
</evidence>
<proteinExistence type="predicted"/>
<dbReference type="Pfam" id="PF13632">
    <property type="entry name" value="Glyco_trans_2_3"/>
    <property type="match status" value="1"/>
</dbReference>
<comment type="subcellular location">
    <subcellularLocation>
        <location evidence="1">Membrane</location>
        <topology evidence="1">Multi-pass membrane protein</topology>
    </subcellularLocation>
</comment>
<feature type="domain" description="Glycosyltransferase 2-like" evidence="9">
    <location>
        <begin position="221"/>
        <end position="425"/>
    </location>
</feature>
<evidence type="ECO:0000256" key="7">
    <source>
        <dbReference type="SAM" id="MobiDB-lite"/>
    </source>
</evidence>
<dbReference type="EMBL" id="FOWE01000002">
    <property type="protein sequence ID" value="SFO03086.1"/>
    <property type="molecule type" value="Genomic_DNA"/>
</dbReference>
<name>A0A1I5DV80_9ACTN</name>
<feature type="transmembrane region" description="Helical" evidence="8">
    <location>
        <begin position="76"/>
        <end position="97"/>
    </location>
</feature>
<sequence>MADTTLQPTPRYAAFSELAGPLEAPADDRRVRFRPVTRGGARLRAWLLVSTALVFEVLFLAFLLRPANYPELTGEWHSYLAMALIGSIAVIECLRLVNVFTLAVSTLNARDPVPTTPLTCQRIAFITTIVPSKEPIEMVRRTLEAARAVRYDGVLDVWLLDEGDDPAVRAMCSELGVRHFTRVGVSRWNQSTGRNKARTKHGNYNAWLESHGDDYDFWVSVDTDHVPLPNMAERLMGYFHDPDVAFVVGPQVYGNYDNFVTRSAESQQYLFHSVLQRAANRFSSAMFVGTNNAVRISALRAIGGLQDSITEDAATSLVWHADRNPETGVRWKSVYTPDVLAVGEGPTTWRDYFTQQGRWARGTDEVVLRRFVKLVRRLPITRTLHYGLLMSYYPAAAVSWVLGISNLVAYLLTGVAGLLVSAQLWLMLYVNAAVLQVAVYLWNRKHNVSPHEEEGSSGLSGMAISVMSAPLYVSALWAAVRNRNTGFHVTRKGAVSGDSLAVFRQHLWWAAVLAAALTASQVLGHTHSAIRVWAVVSLVMSLLPMAIWLAGSRRGRTEEPAPAPAPVPGPTAAVPARPVPVPVPAAAAVGGTALPGSRAVALAGTRPSLASTQEKTP</sequence>
<gene>
    <name evidence="10" type="ORF">SAMN05660359_01067</name>
</gene>
<dbReference type="InterPro" id="IPR001173">
    <property type="entry name" value="Glyco_trans_2-like"/>
</dbReference>
<reference evidence="11" key="1">
    <citation type="submission" date="2016-10" db="EMBL/GenBank/DDBJ databases">
        <authorList>
            <person name="Varghese N."/>
            <person name="Submissions S."/>
        </authorList>
    </citation>
    <scope>NUCLEOTIDE SEQUENCE [LARGE SCALE GENOMIC DNA]</scope>
    <source>
        <strain evidence="11">DSM 43161</strain>
    </source>
</reference>
<keyword evidence="3 10" id="KW-0808">Transferase</keyword>
<dbReference type="GO" id="GO:0016758">
    <property type="term" value="F:hexosyltransferase activity"/>
    <property type="evidence" value="ECO:0007669"/>
    <property type="project" value="TreeGrafter"/>
</dbReference>
<feature type="transmembrane region" description="Helical" evidence="8">
    <location>
        <begin position="530"/>
        <end position="550"/>
    </location>
</feature>
<dbReference type="Proteomes" id="UP000183642">
    <property type="component" value="Unassembled WGS sequence"/>
</dbReference>
<evidence type="ECO:0000313" key="10">
    <source>
        <dbReference type="EMBL" id="SFO03086.1"/>
    </source>
</evidence>
<keyword evidence="5 8" id="KW-1133">Transmembrane helix</keyword>